<evidence type="ECO:0000313" key="9">
    <source>
        <dbReference type="Proteomes" id="UP000203589"/>
    </source>
</evidence>
<evidence type="ECO:0000256" key="6">
    <source>
        <dbReference type="SAM" id="MobiDB-lite"/>
    </source>
</evidence>
<name>A0A222EA58_9RHOB</name>
<dbReference type="EMBL" id="CP022540">
    <property type="protein sequence ID" value="ASP22970.1"/>
    <property type="molecule type" value="Genomic_DNA"/>
</dbReference>
<dbReference type="Gene3D" id="3.40.50.1980">
    <property type="entry name" value="Nitrogenase molybdenum iron protein domain"/>
    <property type="match status" value="3"/>
</dbReference>
<keyword evidence="3" id="KW-0813">Transport</keyword>
<keyword evidence="5" id="KW-0864">Zinc transport</keyword>
<comment type="similarity">
    <text evidence="1">Belongs to the bacterial solute-binding protein 9 family.</text>
</comment>
<evidence type="ECO:0000256" key="7">
    <source>
        <dbReference type="SAM" id="SignalP"/>
    </source>
</evidence>
<organism evidence="8 9">
    <name type="scientific">Antarctobacter heliothermus</name>
    <dbReference type="NCBI Taxonomy" id="74033"/>
    <lineage>
        <taxon>Bacteria</taxon>
        <taxon>Pseudomonadati</taxon>
        <taxon>Pseudomonadota</taxon>
        <taxon>Alphaproteobacteria</taxon>
        <taxon>Rhodobacterales</taxon>
        <taxon>Roseobacteraceae</taxon>
        <taxon>Antarctobacter</taxon>
    </lineage>
</organism>
<feature type="region of interest" description="Disordered" evidence="6">
    <location>
        <begin position="112"/>
        <end position="171"/>
    </location>
</feature>
<dbReference type="PANTHER" id="PTHR42953:SF3">
    <property type="entry name" value="HIGH-AFFINITY ZINC UPTAKE SYSTEM PROTEIN ZNUA"/>
    <property type="match status" value="1"/>
</dbReference>
<evidence type="ECO:0000256" key="5">
    <source>
        <dbReference type="ARBA" id="ARBA00022906"/>
    </source>
</evidence>
<dbReference type="Pfam" id="PF01297">
    <property type="entry name" value="ZnuA"/>
    <property type="match status" value="1"/>
</dbReference>
<dbReference type="GO" id="GO:0046872">
    <property type="term" value="F:metal ion binding"/>
    <property type="evidence" value="ECO:0007669"/>
    <property type="project" value="InterPro"/>
</dbReference>
<dbReference type="OrthoDB" id="7346865at2"/>
<evidence type="ECO:0000313" key="8">
    <source>
        <dbReference type="EMBL" id="ASP22970.1"/>
    </source>
</evidence>
<feature type="compositionally biased region" description="Basic and acidic residues" evidence="6">
    <location>
        <begin position="137"/>
        <end position="170"/>
    </location>
</feature>
<sequence length="335" mass="35759">MFRSLLLSVGLACPALLSAEVPRVITDIGPVESLTAMVMGDLGTPDRLLEAGASPHHMALKPSQARGLSDADVVIWIGPDLTPQLAGQLQTLASSALSLPLAEQAGTHLLPARDTGLFPHDHAEDDDHEDHEDDHDHDDHDHDDHAEDHHDDHHDDHDHDDHAHGLHDPHVWLSPENATHWLTDIAEALAETDPDNAETYRANARTGADTIAEAAAEARATLAPLNGRPLAVAHDAYQYFEHDFGLTVLGAISDAEANTPGPARLAALRDGLATDKPACLLIEPGTDTRLLETIESSGIPTATLDPMGTDLPQGAALYPALIRTYAQRIATCAGN</sequence>
<keyword evidence="5" id="KW-0862">Zinc</keyword>
<feature type="chain" id="PRO_5012894738" description="High-affinity zinc uptake system protein ZnuA" evidence="7">
    <location>
        <begin position="20"/>
        <end position="335"/>
    </location>
</feature>
<dbReference type="GO" id="GO:0006829">
    <property type="term" value="P:zinc ion transport"/>
    <property type="evidence" value="ECO:0007669"/>
    <property type="project" value="UniProtKB-KW"/>
</dbReference>
<reference evidence="8 9" key="1">
    <citation type="submission" date="2017-07" db="EMBL/GenBank/DDBJ databases">
        <title>Genome Sequence of Antarctobacter heliothermus Strain SMS3 Isolated from a culture of the Diatom Skeletonema marinoi.</title>
        <authorList>
            <person name="Topel M."/>
            <person name="Pinder M.I.M."/>
            <person name="Johansson O.N."/>
            <person name="Kourtchenko O."/>
            <person name="Godhe A."/>
            <person name="Clarke A.K."/>
        </authorList>
    </citation>
    <scope>NUCLEOTIDE SEQUENCE [LARGE SCALE GENOMIC DNA]</scope>
    <source>
        <strain evidence="8 9">SMS3</strain>
    </source>
</reference>
<evidence type="ECO:0000256" key="1">
    <source>
        <dbReference type="ARBA" id="ARBA00011028"/>
    </source>
</evidence>
<dbReference type="AlphaFoldDB" id="A0A222EA58"/>
<gene>
    <name evidence="8" type="ORF">ANTHELSMS3_04368</name>
</gene>
<dbReference type="PANTHER" id="PTHR42953">
    <property type="entry name" value="HIGH-AFFINITY ZINC UPTAKE SYSTEM PROTEIN ZNUA-RELATED"/>
    <property type="match status" value="1"/>
</dbReference>
<protein>
    <recommendedName>
        <fullName evidence="2">High-affinity zinc uptake system protein ZnuA</fullName>
    </recommendedName>
</protein>
<evidence type="ECO:0000256" key="4">
    <source>
        <dbReference type="ARBA" id="ARBA00022729"/>
    </source>
</evidence>
<evidence type="ECO:0000256" key="2">
    <source>
        <dbReference type="ARBA" id="ARBA00015915"/>
    </source>
</evidence>
<dbReference type="Proteomes" id="UP000203589">
    <property type="component" value="Chromosome"/>
</dbReference>
<accession>A0A222EA58</accession>
<keyword evidence="4 7" id="KW-0732">Signal</keyword>
<keyword evidence="9" id="KW-1185">Reference proteome</keyword>
<dbReference type="KEGG" id="aht:ANTHELSMS3_04368"/>
<dbReference type="InterPro" id="IPR006127">
    <property type="entry name" value="ZnuA-like"/>
</dbReference>
<dbReference type="InterPro" id="IPR050492">
    <property type="entry name" value="Bact_metal-bind_prot9"/>
</dbReference>
<feature type="signal peptide" evidence="7">
    <location>
        <begin position="1"/>
        <end position="19"/>
    </location>
</feature>
<evidence type="ECO:0000256" key="3">
    <source>
        <dbReference type="ARBA" id="ARBA00022448"/>
    </source>
</evidence>
<feature type="compositionally biased region" description="Acidic residues" evidence="6">
    <location>
        <begin position="126"/>
        <end position="136"/>
    </location>
</feature>
<keyword evidence="5" id="KW-0406">Ion transport</keyword>
<dbReference type="RefSeq" id="WP_094036658.1">
    <property type="nucleotide sequence ID" value="NZ_CP022540.1"/>
</dbReference>
<dbReference type="SUPFAM" id="SSF53807">
    <property type="entry name" value="Helical backbone' metal receptor"/>
    <property type="match status" value="1"/>
</dbReference>
<proteinExistence type="inferred from homology"/>